<sequence>TDLIHLGAKYAPCMRWDEGLHREIQEERLKERDTACCIRKDRAGVFKAQSQSALNFQTPLRGVTG</sequence>
<dbReference type="Proteomes" id="UP000595437">
    <property type="component" value="Chromosome 3"/>
</dbReference>
<reference evidence="3" key="1">
    <citation type="submission" date="2021-01" db="EMBL/GenBank/DDBJ databases">
        <title>Caligus Genome Assembly.</title>
        <authorList>
            <person name="Gallardo-Escarate C."/>
        </authorList>
    </citation>
    <scope>NUCLEOTIDE SEQUENCE [LARGE SCALE GENOMIC DNA]</scope>
</reference>
<name>A0A7T8QS63_CALRO</name>
<keyword evidence="3" id="KW-1185">Reference proteome</keyword>
<dbReference type="PANTHER" id="PTHR45965">
    <property type="entry name" value="INACTIVE RHOMBOID PROTEIN"/>
    <property type="match status" value="1"/>
</dbReference>
<dbReference type="GO" id="GO:0005789">
    <property type="term" value="C:endoplasmic reticulum membrane"/>
    <property type="evidence" value="ECO:0007669"/>
    <property type="project" value="TreeGrafter"/>
</dbReference>
<evidence type="ECO:0000313" key="2">
    <source>
        <dbReference type="EMBL" id="QQP53241.1"/>
    </source>
</evidence>
<comment type="similarity">
    <text evidence="1">Belongs to the peptidase S54 family.</text>
</comment>
<dbReference type="GO" id="GO:0042058">
    <property type="term" value="P:regulation of epidermal growth factor receptor signaling pathway"/>
    <property type="evidence" value="ECO:0007669"/>
    <property type="project" value="TreeGrafter"/>
</dbReference>
<feature type="non-terminal residue" evidence="2">
    <location>
        <position position="65"/>
    </location>
</feature>
<dbReference type="InterPro" id="IPR051512">
    <property type="entry name" value="Inactive_Rhomboid"/>
</dbReference>
<evidence type="ECO:0000256" key="1">
    <source>
        <dbReference type="ARBA" id="ARBA00009045"/>
    </source>
</evidence>
<dbReference type="EMBL" id="CP045892">
    <property type="protein sequence ID" value="QQP53241.1"/>
    <property type="molecule type" value="Genomic_DNA"/>
</dbReference>
<dbReference type="PANTHER" id="PTHR45965:SF3">
    <property type="entry name" value="INACTIVE RHOMBOID PROTEIN 1"/>
    <property type="match status" value="1"/>
</dbReference>
<feature type="non-terminal residue" evidence="2">
    <location>
        <position position="1"/>
    </location>
</feature>
<evidence type="ECO:0000313" key="3">
    <source>
        <dbReference type="Proteomes" id="UP000595437"/>
    </source>
</evidence>
<gene>
    <name evidence="2" type="ORF">FKW44_005651</name>
</gene>
<organism evidence="2 3">
    <name type="scientific">Caligus rogercresseyi</name>
    <name type="common">Sea louse</name>
    <dbReference type="NCBI Taxonomy" id="217165"/>
    <lineage>
        <taxon>Eukaryota</taxon>
        <taxon>Metazoa</taxon>
        <taxon>Ecdysozoa</taxon>
        <taxon>Arthropoda</taxon>
        <taxon>Crustacea</taxon>
        <taxon>Multicrustacea</taxon>
        <taxon>Hexanauplia</taxon>
        <taxon>Copepoda</taxon>
        <taxon>Siphonostomatoida</taxon>
        <taxon>Caligidae</taxon>
        <taxon>Caligus</taxon>
    </lineage>
</organism>
<proteinExistence type="inferred from homology"/>
<protein>
    <submittedName>
        <fullName evidence="2">Uncharacterized protein</fullName>
    </submittedName>
</protein>
<dbReference type="AlphaFoldDB" id="A0A7T8QS63"/>
<accession>A0A7T8QS63</accession>
<dbReference type="GO" id="GO:0050708">
    <property type="term" value="P:regulation of protein secretion"/>
    <property type="evidence" value="ECO:0007669"/>
    <property type="project" value="TreeGrafter"/>
</dbReference>
<dbReference type="OrthoDB" id="2146116at2759"/>